<dbReference type="RefSeq" id="WP_104517960.1">
    <property type="nucleotide sequence ID" value="NZ_NHRY01000064.1"/>
</dbReference>
<gene>
    <name evidence="10" type="ORF">CCS01_06095</name>
</gene>
<evidence type="ECO:0000256" key="7">
    <source>
        <dbReference type="PIRNR" id="PIRNR000232"/>
    </source>
</evidence>
<comment type="cofactor">
    <cofactor evidence="8">
        <name>FMN</name>
        <dbReference type="ChEBI" id="CHEBI:58210"/>
    </cofactor>
    <text evidence="8">Binds 1 FMN per subunit.</text>
</comment>
<feature type="binding site" evidence="8">
    <location>
        <position position="39"/>
    </location>
    <ligand>
        <name>FMN</name>
        <dbReference type="ChEBI" id="CHEBI:58210"/>
        <note>ligand shared between dimeric partners</note>
    </ligand>
</feature>
<dbReference type="GO" id="GO:0016491">
    <property type="term" value="F:oxidoreductase activity"/>
    <property type="evidence" value="ECO:0007669"/>
    <property type="project" value="UniProtKB-UniRule"/>
</dbReference>
<dbReference type="SUPFAM" id="SSF55469">
    <property type="entry name" value="FMN-dependent nitroreductase-like"/>
    <property type="match status" value="1"/>
</dbReference>
<proteinExistence type="inferred from homology"/>
<evidence type="ECO:0000256" key="5">
    <source>
        <dbReference type="ARBA" id="ARBA00023002"/>
    </source>
</evidence>
<comment type="similarity">
    <text evidence="1 7">Belongs to the nitroreductase family.</text>
</comment>
<comment type="caution">
    <text evidence="10">The sequence shown here is derived from an EMBL/GenBank/DDBJ whole genome shotgun (WGS) entry which is preliminary data.</text>
</comment>
<dbReference type="InterPro" id="IPR029479">
    <property type="entry name" value="Nitroreductase"/>
</dbReference>
<keyword evidence="5 7" id="KW-0560">Oxidoreductase</keyword>
<evidence type="ECO:0000256" key="4">
    <source>
        <dbReference type="ARBA" id="ARBA00022857"/>
    </source>
</evidence>
<name>A0A2S6NL48_RHOGL</name>
<dbReference type="EC" id="1.-.-.-" evidence="7"/>
<evidence type="ECO:0000256" key="1">
    <source>
        <dbReference type="ARBA" id="ARBA00007118"/>
    </source>
</evidence>
<reference evidence="10 11" key="1">
    <citation type="journal article" date="2018" name="Arch. Microbiol.">
        <title>New insights into the metabolic potential of the phototrophic purple bacterium Rhodopila globiformis DSM 161(T) from its draft genome sequence and evidence for a vanadium-dependent nitrogenase.</title>
        <authorList>
            <person name="Imhoff J.F."/>
            <person name="Rahn T."/>
            <person name="Kunzel S."/>
            <person name="Neulinger S.C."/>
        </authorList>
    </citation>
    <scope>NUCLEOTIDE SEQUENCE [LARGE SCALE GENOMIC DNA]</scope>
    <source>
        <strain evidence="10 11">DSM 161</strain>
    </source>
</reference>
<sequence>MDALDLMLSRESALKLAPPGPSEADLQRILASAVRAPDHGRLRPWQFVVIGTDQRAAFGQVLADSLRRQKPDVSEPELQRERDKALRAPTIVVVAARVQKGHRIPEVEQIASTAAAAQTIMLAAPALGYGAMWKTGAAAYDPAVKTALGLSADDAILGFLYLGTNAGGSSPAPRPQAGEHVTTWAG</sequence>
<dbReference type="Pfam" id="PF00881">
    <property type="entry name" value="Nitroreductase"/>
    <property type="match status" value="1"/>
</dbReference>
<accession>A0A2S6NL48</accession>
<dbReference type="InterPro" id="IPR026021">
    <property type="entry name" value="YdjA-like"/>
</dbReference>
<dbReference type="CDD" id="cd02135">
    <property type="entry name" value="YdjA-like"/>
    <property type="match status" value="1"/>
</dbReference>
<dbReference type="EMBL" id="NHRY01000064">
    <property type="protein sequence ID" value="PPQ35959.1"/>
    <property type="molecule type" value="Genomic_DNA"/>
</dbReference>
<dbReference type="PIRSF" id="PIRSF000232">
    <property type="entry name" value="YdjA"/>
    <property type="match status" value="1"/>
</dbReference>
<organism evidence="10 11">
    <name type="scientific">Rhodopila globiformis</name>
    <name type="common">Rhodopseudomonas globiformis</name>
    <dbReference type="NCBI Taxonomy" id="1071"/>
    <lineage>
        <taxon>Bacteria</taxon>
        <taxon>Pseudomonadati</taxon>
        <taxon>Pseudomonadota</taxon>
        <taxon>Alphaproteobacteria</taxon>
        <taxon>Acetobacterales</taxon>
        <taxon>Acetobacteraceae</taxon>
        <taxon>Rhodopila</taxon>
    </lineage>
</organism>
<dbReference type="InterPro" id="IPR052530">
    <property type="entry name" value="NAD(P)H_nitroreductase"/>
</dbReference>
<evidence type="ECO:0000256" key="6">
    <source>
        <dbReference type="ARBA" id="ARBA00023027"/>
    </source>
</evidence>
<keyword evidence="11" id="KW-1185">Reference proteome</keyword>
<protein>
    <recommendedName>
        <fullName evidence="7">Putative NAD(P)H nitroreductase</fullName>
        <ecNumber evidence="7">1.-.-.-</ecNumber>
    </recommendedName>
</protein>
<dbReference type="AlphaFoldDB" id="A0A2S6NL48"/>
<dbReference type="InterPro" id="IPR000415">
    <property type="entry name" value="Nitroreductase-like"/>
</dbReference>
<keyword evidence="3 7" id="KW-0288">FMN</keyword>
<keyword evidence="4 7" id="KW-0521">NADP</keyword>
<dbReference type="PANTHER" id="PTHR43821">
    <property type="entry name" value="NAD(P)H NITROREDUCTASE YDJA-RELATED"/>
    <property type="match status" value="1"/>
</dbReference>
<dbReference type="Proteomes" id="UP000239724">
    <property type="component" value="Unassembled WGS sequence"/>
</dbReference>
<evidence type="ECO:0000259" key="9">
    <source>
        <dbReference type="Pfam" id="PF00881"/>
    </source>
</evidence>
<dbReference type="PANTHER" id="PTHR43821:SF1">
    <property type="entry name" value="NAD(P)H NITROREDUCTASE YDJA-RELATED"/>
    <property type="match status" value="1"/>
</dbReference>
<evidence type="ECO:0000256" key="8">
    <source>
        <dbReference type="PIRSR" id="PIRSR000232-1"/>
    </source>
</evidence>
<evidence type="ECO:0000256" key="2">
    <source>
        <dbReference type="ARBA" id="ARBA00022630"/>
    </source>
</evidence>
<feature type="domain" description="Nitroreductase" evidence="9">
    <location>
        <begin position="10"/>
        <end position="163"/>
    </location>
</feature>
<evidence type="ECO:0000313" key="11">
    <source>
        <dbReference type="Proteomes" id="UP000239724"/>
    </source>
</evidence>
<evidence type="ECO:0000256" key="3">
    <source>
        <dbReference type="ARBA" id="ARBA00022643"/>
    </source>
</evidence>
<feature type="binding site" description="in other chain" evidence="8">
    <location>
        <begin position="133"/>
        <end position="135"/>
    </location>
    <ligand>
        <name>FMN</name>
        <dbReference type="ChEBI" id="CHEBI:58210"/>
        <note>ligand shared between dimeric partners</note>
    </ligand>
</feature>
<dbReference type="Gene3D" id="3.40.109.10">
    <property type="entry name" value="NADH Oxidase"/>
    <property type="match status" value="1"/>
</dbReference>
<feature type="binding site" description="in other chain" evidence="8">
    <location>
        <begin position="10"/>
        <end position="12"/>
    </location>
    <ligand>
        <name>FMN</name>
        <dbReference type="ChEBI" id="CHEBI:58210"/>
        <note>ligand shared between dimeric partners</note>
    </ligand>
</feature>
<keyword evidence="2 7" id="KW-0285">Flavoprotein</keyword>
<keyword evidence="6 7" id="KW-0520">NAD</keyword>
<evidence type="ECO:0000313" key="10">
    <source>
        <dbReference type="EMBL" id="PPQ35959.1"/>
    </source>
</evidence>
<feature type="binding site" evidence="8">
    <location>
        <position position="35"/>
    </location>
    <ligand>
        <name>FMN</name>
        <dbReference type="ChEBI" id="CHEBI:58210"/>
        <note>ligand shared between dimeric partners</note>
    </ligand>
</feature>
<dbReference type="OrthoDB" id="9804207at2"/>